<dbReference type="InterPro" id="IPR052526">
    <property type="entry name" value="HTH-type_Bedaq_tolerance"/>
</dbReference>
<dbReference type="GO" id="GO:0003677">
    <property type="term" value="F:DNA binding"/>
    <property type="evidence" value="ECO:0007669"/>
    <property type="project" value="UniProtKB-KW"/>
</dbReference>
<protein>
    <submittedName>
        <fullName evidence="2">DNA-binding MarR family transcriptional regulator</fullName>
    </submittedName>
</protein>
<dbReference type="AlphaFoldDB" id="A0A4Q7WLQ2"/>
<dbReference type="InterPro" id="IPR000835">
    <property type="entry name" value="HTH_MarR-typ"/>
</dbReference>
<dbReference type="PANTHER" id="PTHR39515:SF2">
    <property type="entry name" value="HTH-TYPE TRANSCRIPTIONAL REGULATOR RV0880"/>
    <property type="match status" value="1"/>
</dbReference>
<dbReference type="InterPro" id="IPR036390">
    <property type="entry name" value="WH_DNA-bd_sf"/>
</dbReference>
<evidence type="ECO:0000259" key="1">
    <source>
        <dbReference type="PROSITE" id="PS50995"/>
    </source>
</evidence>
<reference evidence="2 3" key="1">
    <citation type="journal article" date="2015" name="Stand. Genomic Sci.">
        <title>Genomic Encyclopedia of Bacterial and Archaeal Type Strains, Phase III: the genomes of soil and plant-associated and newly described type strains.</title>
        <authorList>
            <person name="Whitman W.B."/>
            <person name="Woyke T."/>
            <person name="Klenk H.P."/>
            <person name="Zhou Y."/>
            <person name="Lilburn T.G."/>
            <person name="Beck B.J."/>
            <person name="De Vos P."/>
            <person name="Vandamme P."/>
            <person name="Eisen J.A."/>
            <person name="Garrity G."/>
            <person name="Hugenholtz P."/>
            <person name="Kyrpides N.C."/>
        </authorList>
    </citation>
    <scope>NUCLEOTIDE SEQUENCE [LARGE SCALE GENOMIC DNA]</scope>
    <source>
        <strain evidence="2 3">VKM Ac-2540</strain>
    </source>
</reference>
<dbReference type="GO" id="GO:0003700">
    <property type="term" value="F:DNA-binding transcription factor activity"/>
    <property type="evidence" value="ECO:0007669"/>
    <property type="project" value="InterPro"/>
</dbReference>
<keyword evidence="3" id="KW-1185">Reference proteome</keyword>
<comment type="caution">
    <text evidence="2">The sequence shown here is derived from an EMBL/GenBank/DDBJ whole genome shotgun (WGS) entry which is preliminary data.</text>
</comment>
<dbReference type="PANTHER" id="PTHR39515">
    <property type="entry name" value="CONSERVED PROTEIN"/>
    <property type="match status" value="1"/>
</dbReference>
<evidence type="ECO:0000313" key="3">
    <source>
        <dbReference type="Proteomes" id="UP000292027"/>
    </source>
</evidence>
<name>A0A4Q7WLQ2_9ACTN</name>
<sequence>MTMPASRSADNGVSEPVSYDELINVPLASVTTPAEDAAALRLIVGRIARKLRAAKNVVGGLALSESSVLARLESDGPASPSALAEQEGVRPQAMAVTLAALEERGLVSREPHAADRRRAVIAMTAAGRKMAADRRSVSGQRLATAIEEEFSQAERRELQQLMTLLDRLSERL</sequence>
<keyword evidence="2" id="KW-0238">DNA-binding</keyword>
<dbReference type="SMART" id="SM00347">
    <property type="entry name" value="HTH_MARR"/>
    <property type="match status" value="1"/>
</dbReference>
<dbReference type="Proteomes" id="UP000292027">
    <property type="component" value="Unassembled WGS sequence"/>
</dbReference>
<accession>A0A4Q7WLQ2</accession>
<organism evidence="2 3">
    <name type="scientific">Kribbella rubisoli</name>
    <dbReference type="NCBI Taxonomy" id="3075929"/>
    <lineage>
        <taxon>Bacteria</taxon>
        <taxon>Bacillati</taxon>
        <taxon>Actinomycetota</taxon>
        <taxon>Actinomycetes</taxon>
        <taxon>Propionibacteriales</taxon>
        <taxon>Kribbellaceae</taxon>
        <taxon>Kribbella</taxon>
    </lineage>
</organism>
<dbReference type="Gene3D" id="1.10.10.10">
    <property type="entry name" value="Winged helix-like DNA-binding domain superfamily/Winged helix DNA-binding domain"/>
    <property type="match status" value="1"/>
</dbReference>
<dbReference type="EMBL" id="SHKR01000016">
    <property type="protein sequence ID" value="RZU10445.1"/>
    <property type="molecule type" value="Genomic_DNA"/>
</dbReference>
<gene>
    <name evidence="2" type="ORF">EV645_6907</name>
</gene>
<feature type="domain" description="HTH marR-type" evidence="1">
    <location>
        <begin position="37"/>
        <end position="170"/>
    </location>
</feature>
<dbReference type="Pfam" id="PF01047">
    <property type="entry name" value="MarR"/>
    <property type="match status" value="1"/>
</dbReference>
<dbReference type="InterPro" id="IPR036388">
    <property type="entry name" value="WH-like_DNA-bd_sf"/>
</dbReference>
<dbReference type="SUPFAM" id="SSF46785">
    <property type="entry name" value="Winged helix' DNA-binding domain"/>
    <property type="match status" value="1"/>
</dbReference>
<dbReference type="PROSITE" id="PS50995">
    <property type="entry name" value="HTH_MARR_2"/>
    <property type="match status" value="1"/>
</dbReference>
<proteinExistence type="predicted"/>
<evidence type="ECO:0000313" key="2">
    <source>
        <dbReference type="EMBL" id="RZU10445.1"/>
    </source>
</evidence>